<feature type="transmembrane region" description="Helical" evidence="8">
    <location>
        <begin position="293"/>
        <end position="310"/>
    </location>
</feature>
<feature type="transmembrane region" description="Helical" evidence="8">
    <location>
        <begin position="268"/>
        <end position="287"/>
    </location>
</feature>
<feature type="transmembrane region" description="Helical" evidence="8">
    <location>
        <begin position="330"/>
        <end position="347"/>
    </location>
</feature>
<keyword evidence="7 8" id="KW-0472">Membrane</keyword>
<dbReference type="RefSeq" id="WP_264320302.1">
    <property type="nucleotide sequence ID" value="NZ_JADEXN010000051.1"/>
</dbReference>
<evidence type="ECO:0000256" key="8">
    <source>
        <dbReference type="SAM" id="Phobius"/>
    </source>
</evidence>
<proteinExistence type="predicted"/>
<evidence type="ECO:0000256" key="3">
    <source>
        <dbReference type="ARBA" id="ARBA00022676"/>
    </source>
</evidence>
<keyword evidence="6 8" id="KW-1133">Transmembrane helix</keyword>
<evidence type="ECO:0000256" key="5">
    <source>
        <dbReference type="ARBA" id="ARBA00022692"/>
    </source>
</evidence>
<evidence type="ECO:0000313" key="9">
    <source>
        <dbReference type="EMBL" id="MBE9040044.1"/>
    </source>
</evidence>
<comment type="subcellular location">
    <subcellularLocation>
        <location evidence="1">Cell membrane</location>
        <topology evidence="1">Multi-pass membrane protein</topology>
    </subcellularLocation>
</comment>
<feature type="transmembrane region" description="Helical" evidence="8">
    <location>
        <begin position="96"/>
        <end position="116"/>
    </location>
</feature>
<feature type="transmembrane region" description="Helical" evidence="8">
    <location>
        <begin position="180"/>
        <end position="197"/>
    </location>
</feature>
<feature type="transmembrane region" description="Helical" evidence="8">
    <location>
        <begin position="226"/>
        <end position="248"/>
    </location>
</feature>
<gene>
    <name evidence="9" type="ORF">IQ235_04465</name>
</gene>
<dbReference type="AlphaFoldDB" id="A0A928Z808"/>
<dbReference type="PANTHER" id="PTHR33908">
    <property type="entry name" value="MANNOSYLTRANSFERASE YKCB-RELATED"/>
    <property type="match status" value="1"/>
</dbReference>
<evidence type="ECO:0000256" key="7">
    <source>
        <dbReference type="ARBA" id="ARBA00023136"/>
    </source>
</evidence>
<feature type="transmembrane region" description="Helical" evidence="8">
    <location>
        <begin position="20"/>
        <end position="37"/>
    </location>
</feature>
<dbReference type="Proteomes" id="UP000621799">
    <property type="component" value="Unassembled WGS sequence"/>
</dbReference>
<organism evidence="9 10">
    <name type="scientific">Zarconia navalis LEGE 11467</name>
    <dbReference type="NCBI Taxonomy" id="1828826"/>
    <lineage>
        <taxon>Bacteria</taxon>
        <taxon>Bacillati</taxon>
        <taxon>Cyanobacteriota</taxon>
        <taxon>Cyanophyceae</taxon>
        <taxon>Oscillatoriophycideae</taxon>
        <taxon>Oscillatoriales</taxon>
        <taxon>Oscillatoriales incertae sedis</taxon>
        <taxon>Zarconia</taxon>
        <taxon>Zarconia navalis</taxon>
    </lineage>
</organism>
<sequence>YWLMAVGYRILGVNEWAVRLPSALAAIALMGLLFYTLQKHTRIDRTSNRPNRSNPSNIDRPESSYWAPWFCAGLGAVLFALNPQSLVWGRIGVSDMLLTGCMGSALLAFFLGYASADRPDPRSNAASRRWYLAFYILSGLAVLTKGPVGIVLPAIVLGGFLLYLGQFWQVLREMQVLRGMAIFGAIVVPWYLLVWRANGAAFFDSFFGYHNFERFTRVVNQHAAPWYFYIPVVLVSFAPWSVYLPVAIARLQLHQCRHWRKQPRTEHLGLFAGFWFAGIFGFFSLASTKLPSYTLPLIPAAAILVSLQFTQDVFQPTVSGKATGLQISRWFNILFLAGVGIAFFTLPDWLGYDPAAPDLDEVLPRTGLAIVAAAIWMTAALAGELVLVFRQGRWLWSVNLVVFLTFLVFTFYPTYELLDRQRQFPLRQLAAIAAEVRQPGEELVMVDLSKTSLVFYSGGTIAFRIRPESARGYIQDSIATQPDMDTVLILGQRRKIKKIGIHPSQYRTLGKVRGYELVRASKRSIGN</sequence>
<feature type="transmembrane region" description="Helical" evidence="8">
    <location>
        <begin position="394"/>
        <end position="415"/>
    </location>
</feature>
<evidence type="ECO:0000256" key="1">
    <source>
        <dbReference type="ARBA" id="ARBA00004651"/>
    </source>
</evidence>
<keyword evidence="10" id="KW-1185">Reference proteome</keyword>
<dbReference type="PANTHER" id="PTHR33908:SF3">
    <property type="entry name" value="UNDECAPRENYL PHOSPHATE-ALPHA-4-AMINO-4-DEOXY-L-ARABINOSE ARABINOSYL TRANSFERASE"/>
    <property type="match status" value="1"/>
</dbReference>
<feature type="transmembrane region" description="Helical" evidence="8">
    <location>
        <begin position="150"/>
        <end position="168"/>
    </location>
</feature>
<keyword evidence="2" id="KW-1003">Cell membrane</keyword>
<protein>
    <submittedName>
        <fullName evidence="9">Glycosyltransferase family 39 protein</fullName>
    </submittedName>
</protein>
<evidence type="ECO:0000313" key="10">
    <source>
        <dbReference type="Proteomes" id="UP000621799"/>
    </source>
</evidence>
<evidence type="ECO:0000256" key="4">
    <source>
        <dbReference type="ARBA" id="ARBA00022679"/>
    </source>
</evidence>
<dbReference type="GO" id="GO:0005886">
    <property type="term" value="C:plasma membrane"/>
    <property type="evidence" value="ECO:0007669"/>
    <property type="project" value="UniProtKB-SubCell"/>
</dbReference>
<feature type="transmembrane region" description="Helical" evidence="8">
    <location>
        <begin position="128"/>
        <end position="144"/>
    </location>
</feature>
<dbReference type="EMBL" id="JADEXN010000051">
    <property type="protein sequence ID" value="MBE9040044.1"/>
    <property type="molecule type" value="Genomic_DNA"/>
</dbReference>
<feature type="non-terminal residue" evidence="9">
    <location>
        <position position="1"/>
    </location>
</feature>
<feature type="transmembrane region" description="Helical" evidence="8">
    <location>
        <begin position="65"/>
        <end position="84"/>
    </location>
</feature>
<evidence type="ECO:0000256" key="6">
    <source>
        <dbReference type="ARBA" id="ARBA00022989"/>
    </source>
</evidence>
<comment type="caution">
    <text evidence="9">The sequence shown here is derived from an EMBL/GenBank/DDBJ whole genome shotgun (WGS) entry which is preliminary data.</text>
</comment>
<evidence type="ECO:0000256" key="2">
    <source>
        <dbReference type="ARBA" id="ARBA00022475"/>
    </source>
</evidence>
<dbReference type="GO" id="GO:0016763">
    <property type="term" value="F:pentosyltransferase activity"/>
    <property type="evidence" value="ECO:0007669"/>
    <property type="project" value="TreeGrafter"/>
</dbReference>
<keyword evidence="4" id="KW-0808">Transferase</keyword>
<feature type="transmembrane region" description="Helical" evidence="8">
    <location>
        <begin position="367"/>
        <end position="387"/>
    </location>
</feature>
<keyword evidence="5 8" id="KW-0812">Transmembrane</keyword>
<dbReference type="GO" id="GO:0010041">
    <property type="term" value="P:response to iron(III) ion"/>
    <property type="evidence" value="ECO:0007669"/>
    <property type="project" value="TreeGrafter"/>
</dbReference>
<name>A0A928Z808_9CYAN</name>
<dbReference type="GO" id="GO:0009103">
    <property type="term" value="P:lipopolysaccharide biosynthetic process"/>
    <property type="evidence" value="ECO:0007669"/>
    <property type="project" value="UniProtKB-ARBA"/>
</dbReference>
<reference evidence="9" key="1">
    <citation type="submission" date="2020-10" db="EMBL/GenBank/DDBJ databases">
        <authorList>
            <person name="Castelo-Branco R."/>
            <person name="Eusebio N."/>
            <person name="Adriana R."/>
            <person name="Vieira A."/>
            <person name="Brugerolle De Fraissinette N."/>
            <person name="Rezende De Castro R."/>
            <person name="Schneider M.P."/>
            <person name="Vasconcelos V."/>
            <person name="Leao P.N."/>
        </authorList>
    </citation>
    <scope>NUCLEOTIDE SEQUENCE</scope>
    <source>
        <strain evidence="9">LEGE 11467</strain>
    </source>
</reference>
<dbReference type="InterPro" id="IPR050297">
    <property type="entry name" value="LipidA_mod_glycosyltrf_83"/>
</dbReference>
<accession>A0A928Z808</accession>
<keyword evidence="3" id="KW-0328">Glycosyltransferase</keyword>